<feature type="chain" id="PRO_5041415106" description="Sulfotransferase" evidence="1">
    <location>
        <begin position="20"/>
        <end position="399"/>
    </location>
</feature>
<evidence type="ECO:0000313" key="2">
    <source>
        <dbReference type="EMBL" id="CAJ1375346.1"/>
    </source>
</evidence>
<evidence type="ECO:0008006" key="4">
    <source>
        <dbReference type="Google" id="ProtNLM"/>
    </source>
</evidence>
<comment type="caution">
    <text evidence="2">The sequence shown here is derived from an EMBL/GenBank/DDBJ whole genome shotgun (WGS) entry which is preliminary data.</text>
</comment>
<proteinExistence type="predicted"/>
<keyword evidence="3" id="KW-1185">Reference proteome</keyword>
<dbReference type="InterPro" id="IPR027417">
    <property type="entry name" value="P-loop_NTPase"/>
</dbReference>
<evidence type="ECO:0000313" key="3">
    <source>
        <dbReference type="Proteomes" id="UP001178507"/>
    </source>
</evidence>
<gene>
    <name evidence="2" type="ORF">EVOR1521_LOCUS4643</name>
</gene>
<dbReference type="SUPFAM" id="SSF52540">
    <property type="entry name" value="P-loop containing nucleoside triphosphate hydrolases"/>
    <property type="match status" value="1"/>
</dbReference>
<organism evidence="2 3">
    <name type="scientific">Effrenium voratum</name>
    <dbReference type="NCBI Taxonomy" id="2562239"/>
    <lineage>
        <taxon>Eukaryota</taxon>
        <taxon>Sar</taxon>
        <taxon>Alveolata</taxon>
        <taxon>Dinophyceae</taxon>
        <taxon>Suessiales</taxon>
        <taxon>Symbiodiniaceae</taxon>
        <taxon>Effrenium</taxon>
    </lineage>
</organism>
<reference evidence="2" key="1">
    <citation type="submission" date="2023-08" db="EMBL/GenBank/DDBJ databases">
        <authorList>
            <person name="Chen Y."/>
            <person name="Shah S."/>
            <person name="Dougan E. K."/>
            <person name="Thang M."/>
            <person name="Chan C."/>
        </authorList>
    </citation>
    <scope>NUCLEOTIDE SEQUENCE</scope>
</reference>
<dbReference type="AlphaFoldDB" id="A0AA36MKL4"/>
<keyword evidence="1" id="KW-0732">Signal</keyword>
<accession>A0AA36MKL4</accession>
<name>A0AA36MKL4_9DINO</name>
<dbReference type="Proteomes" id="UP001178507">
    <property type="component" value="Unassembled WGS sequence"/>
</dbReference>
<protein>
    <recommendedName>
        <fullName evidence="4">Sulfotransferase</fullName>
    </recommendedName>
</protein>
<sequence length="399" mass="44995">MCSGCKAFVLSCCLAGCAALSSERWAARFCEDPELQEATHCSPSGCDSISFGSRFCVAWMGAPGKRLQASVGTPSWENCIATGIYDRMDEFQQHPPPLLQCPHFLPIAFLAVPKSGSTSLLLWLARNDHRMGCIADSARFASACLRKHHKQMTQKCLADGFYQGNASCPSLKSLGCSRSQSGSLAERALRWHQSVNSGWLVLPPFLCPQCCRQGIGRLLVVMARNPYMRLASYYKRWIGPRLNNNWSRFGEWVNLLANVSRQTDAFRLCHGIPGVVAADDVLHTRSVREMLDDPRLPARSQRPFAILHLETLQTDIRHLERQLCREFHHCRRLPSIQNESHHNSRATELFTKQPGLWHSLWDGLSAAMREMYGWDFKMLGYAMDPTSILPRRHRAPLLA</sequence>
<dbReference type="EMBL" id="CAUJNA010000315">
    <property type="protein sequence ID" value="CAJ1375346.1"/>
    <property type="molecule type" value="Genomic_DNA"/>
</dbReference>
<feature type="signal peptide" evidence="1">
    <location>
        <begin position="1"/>
        <end position="19"/>
    </location>
</feature>
<evidence type="ECO:0000256" key="1">
    <source>
        <dbReference type="SAM" id="SignalP"/>
    </source>
</evidence>